<reference evidence="2" key="1">
    <citation type="journal article" date="2021" name="G3 (Bethesda)">
        <title>Genome and transcriptome analysis of the beet armyworm Spodoptera exigua reveals targets for pest control. .</title>
        <authorList>
            <person name="Simon S."/>
            <person name="Breeschoten T."/>
            <person name="Jansen H.J."/>
            <person name="Dirks R.P."/>
            <person name="Schranz M.E."/>
            <person name="Ros V.I.D."/>
        </authorList>
    </citation>
    <scope>NUCLEOTIDE SEQUENCE</scope>
    <source>
        <strain evidence="2">TB_SE_WUR_2020</strain>
    </source>
</reference>
<sequence length="213" mass="23881">MCSLYNFLFVLCITVSIRTVFSAVALQLPEEKPKEMGTIQGVKDYGNYTAVMMYAGLVIDPVCVTVAFNEYENQPKCVCSDGNESILMEIKFIERLDPHKQIGDSKAEFEPMVVVENTDNVVNLMNVTCGCAGRVFNGRSVVRNVNDNYMIAYVRKNSGRFDVTFVVARVLLAKNLPSASKLQQDISRIAELRDQVGARLCTKEIRDDLMKNN</sequence>
<dbReference type="Proteomes" id="UP000814243">
    <property type="component" value="Unassembled WGS sequence"/>
</dbReference>
<protein>
    <submittedName>
        <fullName evidence="2">Uncharacterized protein</fullName>
    </submittedName>
</protein>
<accession>A0A922M1M9</accession>
<feature type="chain" id="PRO_5037111423" evidence="1">
    <location>
        <begin position="23"/>
        <end position="213"/>
    </location>
</feature>
<evidence type="ECO:0000313" key="3">
    <source>
        <dbReference type="Proteomes" id="UP000814243"/>
    </source>
</evidence>
<feature type="signal peptide" evidence="1">
    <location>
        <begin position="1"/>
        <end position="22"/>
    </location>
</feature>
<gene>
    <name evidence="2" type="ORF">HF086_017374</name>
</gene>
<dbReference type="EMBL" id="JACEFF010000920">
    <property type="protein sequence ID" value="KAH9628299.1"/>
    <property type="molecule type" value="Genomic_DNA"/>
</dbReference>
<dbReference type="AlphaFoldDB" id="A0A922M1M9"/>
<evidence type="ECO:0000256" key="1">
    <source>
        <dbReference type="SAM" id="SignalP"/>
    </source>
</evidence>
<organism evidence="2 3">
    <name type="scientific">Spodoptera exigua</name>
    <name type="common">Beet armyworm</name>
    <name type="synonym">Noctua fulgens</name>
    <dbReference type="NCBI Taxonomy" id="7107"/>
    <lineage>
        <taxon>Eukaryota</taxon>
        <taxon>Metazoa</taxon>
        <taxon>Ecdysozoa</taxon>
        <taxon>Arthropoda</taxon>
        <taxon>Hexapoda</taxon>
        <taxon>Insecta</taxon>
        <taxon>Pterygota</taxon>
        <taxon>Neoptera</taxon>
        <taxon>Endopterygota</taxon>
        <taxon>Lepidoptera</taxon>
        <taxon>Glossata</taxon>
        <taxon>Ditrysia</taxon>
        <taxon>Noctuoidea</taxon>
        <taxon>Noctuidae</taxon>
        <taxon>Amphipyrinae</taxon>
        <taxon>Spodoptera</taxon>
    </lineage>
</organism>
<name>A0A922M1M9_SPOEX</name>
<keyword evidence="1" id="KW-0732">Signal</keyword>
<proteinExistence type="predicted"/>
<evidence type="ECO:0000313" key="2">
    <source>
        <dbReference type="EMBL" id="KAH9628299.1"/>
    </source>
</evidence>
<comment type="caution">
    <text evidence="2">The sequence shown here is derived from an EMBL/GenBank/DDBJ whole genome shotgun (WGS) entry which is preliminary data.</text>
</comment>